<feature type="region of interest" description="Disordered" evidence="1">
    <location>
        <begin position="114"/>
        <end position="144"/>
    </location>
</feature>
<feature type="compositionally biased region" description="Polar residues" evidence="1">
    <location>
        <begin position="114"/>
        <end position="129"/>
    </location>
</feature>
<protein>
    <submittedName>
        <fullName evidence="2">Uncharacterized protein</fullName>
    </submittedName>
</protein>
<proteinExistence type="predicted"/>
<evidence type="ECO:0000313" key="3">
    <source>
        <dbReference type="Proteomes" id="UP000033647"/>
    </source>
</evidence>
<name>A0A0F4GYU1_9PEZI</name>
<evidence type="ECO:0000256" key="1">
    <source>
        <dbReference type="SAM" id="MobiDB-lite"/>
    </source>
</evidence>
<keyword evidence="3" id="KW-1185">Reference proteome</keyword>
<accession>A0A0F4GYU1</accession>
<dbReference type="AlphaFoldDB" id="A0A0F4GYU1"/>
<sequence length="144" mass="15570">MDNYRKEIAANLRIACPSIAPGTHTTEIVVTRRKGLYYACFCGVKEPYQMYILARSADTISKAMDELLVKTTSLVELKLEESLTSFAGARMFTYAIMTNGAMLQSVLDEAGGSESSTIRGSKGSTSTGSAFFKDCANPRGNSRG</sequence>
<reference evidence="2 3" key="1">
    <citation type="submission" date="2015-03" db="EMBL/GenBank/DDBJ databases">
        <title>RNA-seq based gene annotation and comparative genomics of four Zymoseptoria species reveal species-specific pathogenicity related genes and transposable element activity.</title>
        <authorList>
            <person name="Grandaubert J."/>
            <person name="Bhattacharyya A."/>
            <person name="Stukenbrock E.H."/>
        </authorList>
    </citation>
    <scope>NUCLEOTIDE SEQUENCE [LARGE SCALE GENOMIC DNA]</scope>
    <source>
        <strain evidence="2 3">Zb18110</strain>
    </source>
</reference>
<organism evidence="2 3">
    <name type="scientific">Zymoseptoria brevis</name>
    <dbReference type="NCBI Taxonomy" id="1047168"/>
    <lineage>
        <taxon>Eukaryota</taxon>
        <taxon>Fungi</taxon>
        <taxon>Dikarya</taxon>
        <taxon>Ascomycota</taxon>
        <taxon>Pezizomycotina</taxon>
        <taxon>Dothideomycetes</taxon>
        <taxon>Dothideomycetidae</taxon>
        <taxon>Mycosphaerellales</taxon>
        <taxon>Mycosphaerellaceae</taxon>
        <taxon>Zymoseptoria</taxon>
    </lineage>
</organism>
<comment type="caution">
    <text evidence="2">The sequence shown here is derived from an EMBL/GenBank/DDBJ whole genome shotgun (WGS) entry which is preliminary data.</text>
</comment>
<evidence type="ECO:0000313" key="2">
    <source>
        <dbReference type="EMBL" id="KJY01386.1"/>
    </source>
</evidence>
<dbReference type="Proteomes" id="UP000033647">
    <property type="component" value="Unassembled WGS sequence"/>
</dbReference>
<dbReference type="EMBL" id="LAFY01000285">
    <property type="protein sequence ID" value="KJY01386.1"/>
    <property type="molecule type" value="Genomic_DNA"/>
</dbReference>
<gene>
    <name evidence="2" type="ORF">TI39_contig293g00010</name>
</gene>